<evidence type="ECO:0000256" key="1">
    <source>
        <dbReference type="SAM" id="MobiDB-lite"/>
    </source>
</evidence>
<evidence type="ECO:0008006" key="5">
    <source>
        <dbReference type="Google" id="ProtNLM"/>
    </source>
</evidence>
<feature type="compositionally biased region" description="Basic and acidic residues" evidence="1">
    <location>
        <begin position="239"/>
        <end position="262"/>
    </location>
</feature>
<keyword evidence="2" id="KW-0732">Signal</keyword>
<feature type="region of interest" description="Disordered" evidence="1">
    <location>
        <begin position="225"/>
        <end position="262"/>
    </location>
</feature>
<feature type="signal peptide" evidence="2">
    <location>
        <begin position="1"/>
        <end position="20"/>
    </location>
</feature>
<proteinExistence type="predicted"/>
<name>A0A2A4YML2_UNCAE</name>
<evidence type="ECO:0000313" key="4">
    <source>
        <dbReference type="Proteomes" id="UP000217838"/>
    </source>
</evidence>
<dbReference type="EMBL" id="NVUU01000010">
    <property type="protein sequence ID" value="PCI95729.1"/>
    <property type="molecule type" value="Genomic_DNA"/>
</dbReference>
<dbReference type="AlphaFoldDB" id="A0A2A4YML2"/>
<evidence type="ECO:0000256" key="2">
    <source>
        <dbReference type="SAM" id="SignalP"/>
    </source>
</evidence>
<protein>
    <recommendedName>
        <fullName evidence="5">DUF3108 domain-containing protein</fullName>
    </recommendedName>
</protein>
<accession>A0A2A4YML2</accession>
<dbReference type="Proteomes" id="UP000217838">
    <property type="component" value="Unassembled WGS sequence"/>
</dbReference>
<gene>
    <name evidence="3" type="ORF">COB11_01390</name>
</gene>
<reference evidence="4" key="1">
    <citation type="submission" date="2017-08" db="EMBL/GenBank/DDBJ databases">
        <title>A dynamic microbial community with high functional redundancy inhabits the cold, oxic subseafloor aquifer.</title>
        <authorList>
            <person name="Tully B.J."/>
            <person name="Wheat C.G."/>
            <person name="Glazer B.T."/>
            <person name="Huber J.A."/>
        </authorList>
    </citation>
    <scope>NUCLEOTIDE SEQUENCE [LARGE SCALE GENOMIC DNA]</scope>
</reference>
<organism evidence="3 4">
    <name type="scientific">Aerophobetes bacterium</name>
    <dbReference type="NCBI Taxonomy" id="2030807"/>
    <lineage>
        <taxon>Bacteria</taxon>
        <taxon>Candidatus Aerophobota</taxon>
    </lineage>
</organism>
<sequence length="262" mass="30061">MKLLNKISIFVLCIPMVAFSTQTLVYNKVTGSKHVTTTWTVDEKDDEYIIQGISKNQVVDIKALVPYKLIRFENQSKKNSDHYNIRLVNRKLIAEGERKGERYSSTNGIGGTPWVQDFEFGLKPFIKSNRKSFTFYIVNPTNLKTYKMIARKKQVEKITVDGVDKKTLYVKLTLTGMKKLFWKAQLWFDADTGDLIMYKANEGPHTPTTIITLASVDGKPEGWLKSMFKSDDDDDQENDSNHDSDEHCSDEQINTRDPKKST</sequence>
<feature type="chain" id="PRO_5012698098" description="DUF3108 domain-containing protein" evidence="2">
    <location>
        <begin position="21"/>
        <end position="262"/>
    </location>
</feature>
<comment type="caution">
    <text evidence="3">The sequence shown here is derived from an EMBL/GenBank/DDBJ whole genome shotgun (WGS) entry which is preliminary data.</text>
</comment>
<evidence type="ECO:0000313" key="3">
    <source>
        <dbReference type="EMBL" id="PCI95729.1"/>
    </source>
</evidence>